<dbReference type="InterPro" id="IPR011006">
    <property type="entry name" value="CheY-like_superfamily"/>
</dbReference>
<name>A0A0G2AJV1_9BACT</name>
<dbReference type="GO" id="GO:0000160">
    <property type="term" value="P:phosphorelay signal transduction system"/>
    <property type="evidence" value="ECO:0007669"/>
    <property type="project" value="InterPro"/>
</dbReference>
<dbReference type="Gene3D" id="3.40.50.2300">
    <property type="match status" value="1"/>
</dbReference>
<comment type="caution">
    <text evidence="3">The sequence shown here is derived from an EMBL/GenBank/DDBJ whole genome shotgun (WGS) entry which is preliminary data.</text>
</comment>
<gene>
    <name evidence="3" type="ORF">UY77_C0011G0012</name>
</gene>
<protein>
    <recommendedName>
        <fullName evidence="2">Response regulatory domain-containing protein</fullName>
    </recommendedName>
</protein>
<reference evidence="3 4" key="1">
    <citation type="journal article" date="2015" name="Nature">
        <title>rRNA introns, odd ribosomes, and small enigmatic genomes across a large radiation of phyla.</title>
        <authorList>
            <person name="Brown C.T."/>
            <person name="Hug L.A."/>
            <person name="Thomas B.C."/>
            <person name="Sharon I."/>
            <person name="Castelle C.J."/>
            <person name="Singh A."/>
            <person name="Wilkins M.J."/>
            <person name="Williams K.H."/>
            <person name="Banfield J.F."/>
        </authorList>
    </citation>
    <scope>NUCLEOTIDE SEQUENCE [LARGE SCALE GENOMIC DNA]</scope>
</reference>
<dbReference type="SUPFAM" id="SSF52172">
    <property type="entry name" value="CheY-like"/>
    <property type="match status" value="1"/>
</dbReference>
<evidence type="ECO:0000313" key="3">
    <source>
        <dbReference type="EMBL" id="KKW32884.1"/>
    </source>
</evidence>
<dbReference type="AlphaFoldDB" id="A0A0G2AJV1"/>
<dbReference type="Proteomes" id="UP000034711">
    <property type="component" value="Unassembled WGS sequence"/>
</dbReference>
<keyword evidence="1" id="KW-0597">Phosphoprotein</keyword>
<dbReference type="EMBL" id="LCRI01000011">
    <property type="protein sequence ID" value="KKW32884.1"/>
    <property type="molecule type" value="Genomic_DNA"/>
</dbReference>
<proteinExistence type="predicted"/>
<feature type="domain" description="Response regulatory" evidence="2">
    <location>
        <begin position="1"/>
        <end position="91"/>
    </location>
</feature>
<organism evidence="3 4">
    <name type="scientific">Candidatus Uhrbacteria bacterium GW2011_GWA2_53_10</name>
    <dbReference type="NCBI Taxonomy" id="1618980"/>
    <lineage>
        <taxon>Bacteria</taxon>
        <taxon>Candidatus Uhriibacteriota</taxon>
    </lineage>
</organism>
<feature type="modified residue" description="4-aspartylphosphate" evidence="1">
    <location>
        <position position="25"/>
    </location>
</feature>
<evidence type="ECO:0000256" key="1">
    <source>
        <dbReference type="PROSITE-ProRule" id="PRU00169"/>
    </source>
</evidence>
<dbReference type="InterPro" id="IPR001789">
    <property type="entry name" value="Sig_transdc_resp-reg_receiver"/>
</dbReference>
<sequence>MSVAESVEEGKRALDKKIHDAIIIDVETVDGSLAFVRELHGNPAYASMAIIVLTRLGDRESIEQAYAAGADSYLLKGHFVPSEVRNKVEQLVSQAEV</sequence>
<dbReference type="PROSITE" id="PS50110">
    <property type="entry name" value="RESPONSE_REGULATORY"/>
    <property type="match status" value="1"/>
</dbReference>
<accession>A0A0G2AJV1</accession>
<evidence type="ECO:0000313" key="4">
    <source>
        <dbReference type="Proteomes" id="UP000034711"/>
    </source>
</evidence>
<evidence type="ECO:0000259" key="2">
    <source>
        <dbReference type="PROSITE" id="PS50110"/>
    </source>
</evidence>